<dbReference type="Gene3D" id="1.10.101.10">
    <property type="entry name" value="PGBD-like superfamily/PGBD"/>
    <property type="match status" value="1"/>
</dbReference>
<keyword evidence="1" id="KW-0732">Signal</keyword>
<keyword evidence="4" id="KW-1185">Reference proteome</keyword>
<dbReference type="STRING" id="909626.AQJ91_08255"/>
<dbReference type="EMBL" id="LMXB01000023">
    <property type="protein sequence ID" value="KUO21576.1"/>
    <property type="molecule type" value="Genomic_DNA"/>
</dbReference>
<evidence type="ECO:0000259" key="2">
    <source>
        <dbReference type="Pfam" id="PF01471"/>
    </source>
</evidence>
<dbReference type="InterPro" id="IPR036365">
    <property type="entry name" value="PGBD-like_sf"/>
</dbReference>
<dbReference type="OrthoDB" id="5244994at2"/>
<evidence type="ECO:0000313" key="4">
    <source>
        <dbReference type="Proteomes" id="UP000053260"/>
    </source>
</evidence>
<gene>
    <name evidence="3" type="ORF">AQJ91_08255</name>
</gene>
<feature type="signal peptide" evidence="1">
    <location>
        <begin position="1"/>
        <end position="28"/>
    </location>
</feature>
<comment type="caution">
    <text evidence="3">The sequence shown here is derived from an EMBL/GenBank/DDBJ whole genome shotgun (WGS) entry which is preliminary data.</text>
</comment>
<dbReference type="InterPro" id="IPR036366">
    <property type="entry name" value="PGBDSf"/>
</dbReference>
<accession>A0A117S1S7</accession>
<organism evidence="3 4">
    <name type="scientific">Streptomyces dysideae</name>
    <dbReference type="NCBI Taxonomy" id="909626"/>
    <lineage>
        <taxon>Bacteria</taxon>
        <taxon>Bacillati</taxon>
        <taxon>Actinomycetota</taxon>
        <taxon>Actinomycetes</taxon>
        <taxon>Kitasatosporales</taxon>
        <taxon>Streptomycetaceae</taxon>
        <taxon>Streptomyces</taxon>
    </lineage>
</organism>
<evidence type="ECO:0000313" key="3">
    <source>
        <dbReference type="EMBL" id="KUO21576.1"/>
    </source>
</evidence>
<name>A0A117S1S7_9ACTN</name>
<evidence type="ECO:0000256" key="1">
    <source>
        <dbReference type="SAM" id="SignalP"/>
    </source>
</evidence>
<sequence>MVKLRGKIGLGILVAGLSTLLTVTPAQAAYSQNSGAYSTSFVDGAGTLTDDFGDHFDELGNSLCYGCGNSWNTDIVVLWQSILVAEDLLDFGDIDGKFGPGTRDATIAWQNRYGLGADGKVGNNTWRKADDRLVWLSNIDVSYTGKYQSGAVIFHRGSTSKVTDSGAYKLAEVYQYDGVKSIRGTRVEFNQLTTL</sequence>
<dbReference type="SUPFAM" id="SSF47090">
    <property type="entry name" value="PGBD-like"/>
    <property type="match status" value="1"/>
</dbReference>
<feature type="domain" description="Peptidoglycan binding-like" evidence="2">
    <location>
        <begin position="91"/>
        <end position="128"/>
    </location>
</feature>
<dbReference type="InterPro" id="IPR002477">
    <property type="entry name" value="Peptidoglycan-bd-like"/>
</dbReference>
<dbReference type="Pfam" id="PF01471">
    <property type="entry name" value="PG_binding_1"/>
    <property type="match status" value="1"/>
</dbReference>
<dbReference type="Proteomes" id="UP000053260">
    <property type="component" value="Unassembled WGS sequence"/>
</dbReference>
<dbReference type="AlphaFoldDB" id="A0A117S1S7"/>
<feature type="chain" id="PRO_5007155974" description="Peptidoglycan binding-like domain-containing protein" evidence="1">
    <location>
        <begin position="29"/>
        <end position="195"/>
    </location>
</feature>
<dbReference type="RefSeq" id="WP_067017948.1">
    <property type="nucleotide sequence ID" value="NZ_KQ949077.1"/>
</dbReference>
<protein>
    <recommendedName>
        <fullName evidence="2">Peptidoglycan binding-like domain-containing protein</fullName>
    </recommendedName>
</protein>
<proteinExistence type="predicted"/>
<reference evidence="3 4" key="1">
    <citation type="submission" date="2015-10" db="EMBL/GenBank/DDBJ databases">
        <title>Draft genome sequence of Streptomyces sp. RV15, isolated from a marine sponge.</title>
        <authorList>
            <person name="Ruckert C."/>
            <person name="Abdelmohsen U.R."/>
            <person name="Winkler A."/>
            <person name="Hentschel U."/>
            <person name="Kalinowski J."/>
            <person name="Kampfer P."/>
            <person name="Glaeser S."/>
        </authorList>
    </citation>
    <scope>NUCLEOTIDE SEQUENCE [LARGE SCALE GENOMIC DNA]</scope>
    <source>
        <strain evidence="3 4">RV15</strain>
    </source>
</reference>